<evidence type="ECO:0000259" key="1">
    <source>
        <dbReference type="Pfam" id="PF08808"/>
    </source>
</evidence>
<dbReference type="EMBL" id="PXWF02000237">
    <property type="protein sequence ID" value="PWF47610.1"/>
    <property type="molecule type" value="Genomic_DNA"/>
</dbReference>
<comment type="caution">
    <text evidence="2">The sequence shown here is derived from an EMBL/GenBank/DDBJ whole genome shotgun (WGS) entry which is preliminary data.</text>
</comment>
<dbReference type="AlphaFoldDB" id="A0A2U2HJC5"/>
<dbReference type="OrthoDB" id="9094672at2"/>
<dbReference type="InterPro" id="IPR014914">
    <property type="entry name" value="RES_dom"/>
</dbReference>
<organism evidence="2 3">
    <name type="scientific">Massilia glaciei</name>
    <dbReference type="NCBI Taxonomy" id="1524097"/>
    <lineage>
        <taxon>Bacteria</taxon>
        <taxon>Pseudomonadati</taxon>
        <taxon>Pseudomonadota</taxon>
        <taxon>Betaproteobacteria</taxon>
        <taxon>Burkholderiales</taxon>
        <taxon>Oxalobacteraceae</taxon>
        <taxon>Telluria group</taxon>
        <taxon>Massilia</taxon>
    </lineage>
</organism>
<dbReference type="Pfam" id="PF08808">
    <property type="entry name" value="RES"/>
    <property type="match status" value="1"/>
</dbReference>
<dbReference type="RefSeq" id="WP_109246574.1">
    <property type="nucleotide sequence ID" value="NZ_PXWF02000237.1"/>
</dbReference>
<proteinExistence type="predicted"/>
<evidence type="ECO:0000313" key="2">
    <source>
        <dbReference type="EMBL" id="PWF47610.1"/>
    </source>
</evidence>
<protein>
    <submittedName>
        <fullName evidence="2">RES domain-containing protein</fullName>
    </submittedName>
</protein>
<accession>A0A2U2HJC5</accession>
<gene>
    <name evidence="2" type="ORF">C7C56_014785</name>
</gene>
<keyword evidence="3" id="KW-1185">Reference proteome</keyword>
<evidence type="ECO:0000313" key="3">
    <source>
        <dbReference type="Proteomes" id="UP000241421"/>
    </source>
</evidence>
<reference evidence="2 3" key="1">
    <citation type="submission" date="2018-04" db="EMBL/GenBank/DDBJ databases">
        <title>Massilia violaceinigra sp. nov., a novel purple-pigmented bacterium isolated from Tianshan glacier, Xinjiang, China.</title>
        <authorList>
            <person name="Wang H."/>
        </authorList>
    </citation>
    <scope>NUCLEOTIDE SEQUENCE [LARGE SCALE GENOMIC DNA]</scope>
    <source>
        <strain evidence="2 3">B448-2</strain>
    </source>
</reference>
<feature type="domain" description="RES" evidence="1">
    <location>
        <begin position="57"/>
        <end position="191"/>
    </location>
</feature>
<dbReference type="Proteomes" id="UP000241421">
    <property type="component" value="Unassembled WGS sequence"/>
</dbReference>
<name>A0A2U2HJC5_9BURK</name>
<sequence>MLASHPPLTPPKDIARRLPDPALLQRTLRNNIVVLPTGSTLARAAWNPASVLPAQVNTTYRFGPPAQSRAADGSFPFHWIYAAHMPMTAVWEAGLCLNDVTRPGSFYVAPGAPEALIVTFGLRAPLVLFDANGLVLSKLGIFDEVSSPDHAWSQWFGCMVDALVAAEDGRVHGFRYPSRKHCGHEALALSSRELAMLRANLSVTKQAFGATPEYKVLLEDLCRVPPP</sequence>